<dbReference type="InterPro" id="IPR013249">
    <property type="entry name" value="RNA_pol_sigma70_r4_t2"/>
</dbReference>
<keyword evidence="8" id="KW-0240">DNA-directed RNA polymerase</keyword>
<name>A0A919NQQ3_9ACTN</name>
<dbReference type="InterPro" id="IPR013324">
    <property type="entry name" value="RNA_pol_sigma_r3/r4-like"/>
</dbReference>
<dbReference type="AlphaFoldDB" id="A0A919NQQ3"/>
<evidence type="ECO:0000259" key="6">
    <source>
        <dbReference type="Pfam" id="PF04542"/>
    </source>
</evidence>
<dbReference type="GO" id="GO:0006352">
    <property type="term" value="P:DNA-templated transcription initiation"/>
    <property type="evidence" value="ECO:0007669"/>
    <property type="project" value="InterPro"/>
</dbReference>
<keyword evidence="4" id="KW-0238">DNA-binding</keyword>
<evidence type="ECO:0000256" key="3">
    <source>
        <dbReference type="ARBA" id="ARBA00023082"/>
    </source>
</evidence>
<dbReference type="NCBIfam" id="TIGR02937">
    <property type="entry name" value="sigma70-ECF"/>
    <property type="match status" value="1"/>
</dbReference>
<dbReference type="Pfam" id="PF04542">
    <property type="entry name" value="Sigma70_r2"/>
    <property type="match status" value="1"/>
</dbReference>
<feature type="domain" description="RNA polymerase sigma factor 70 region 4 type 2" evidence="7">
    <location>
        <begin position="100"/>
        <end position="152"/>
    </location>
</feature>
<dbReference type="InterPro" id="IPR014284">
    <property type="entry name" value="RNA_pol_sigma-70_dom"/>
</dbReference>
<evidence type="ECO:0000256" key="5">
    <source>
        <dbReference type="ARBA" id="ARBA00023163"/>
    </source>
</evidence>
<proteinExistence type="inferred from homology"/>
<keyword evidence="5" id="KW-0804">Transcription</keyword>
<dbReference type="GO" id="GO:0003677">
    <property type="term" value="F:DNA binding"/>
    <property type="evidence" value="ECO:0007669"/>
    <property type="project" value="UniProtKB-KW"/>
</dbReference>
<reference evidence="8" key="1">
    <citation type="submission" date="2021-01" db="EMBL/GenBank/DDBJ databases">
        <title>Whole genome shotgun sequence of Actinoplanes tereljensis NBRC 105297.</title>
        <authorList>
            <person name="Komaki H."/>
            <person name="Tamura T."/>
        </authorList>
    </citation>
    <scope>NUCLEOTIDE SEQUENCE</scope>
    <source>
        <strain evidence="8">NBRC 105297</strain>
    </source>
</reference>
<dbReference type="SUPFAM" id="SSF88659">
    <property type="entry name" value="Sigma3 and sigma4 domains of RNA polymerase sigma factors"/>
    <property type="match status" value="1"/>
</dbReference>
<dbReference type="InterPro" id="IPR007627">
    <property type="entry name" value="RNA_pol_sigma70_r2"/>
</dbReference>
<evidence type="ECO:0000256" key="4">
    <source>
        <dbReference type="ARBA" id="ARBA00023125"/>
    </source>
</evidence>
<evidence type="ECO:0000256" key="1">
    <source>
        <dbReference type="ARBA" id="ARBA00010641"/>
    </source>
</evidence>
<dbReference type="Pfam" id="PF08281">
    <property type="entry name" value="Sigma70_r4_2"/>
    <property type="match status" value="1"/>
</dbReference>
<protein>
    <submittedName>
        <fullName evidence="8">DNA-directed RNA polymerase sigma-70 factor</fullName>
    </submittedName>
</protein>
<evidence type="ECO:0000256" key="2">
    <source>
        <dbReference type="ARBA" id="ARBA00023015"/>
    </source>
</evidence>
<dbReference type="PANTHER" id="PTHR43133:SF50">
    <property type="entry name" value="ECF RNA POLYMERASE SIGMA FACTOR SIGM"/>
    <property type="match status" value="1"/>
</dbReference>
<dbReference type="NCBIfam" id="TIGR02983">
    <property type="entry name" value="SigE-fam_strep"/>
    <property type="match status" value="1"/>
</dbReference>
<keyword evidence="9" id="KW-1185">Reference proteome</keyword>
<dbReference type="InterPro" id="IPR014325">
    <property type="entry name" value="RNA_pol_sigma-E_actinobac"/>
</dbReference>
<comment type="similarity">
    <text evidence="1">Belongs to the sigma-70 factor family. ECF subfamily.</text>
</comment>
<gene>
    <name evidence="8" type="ORF">Ate02nite_56430</name>
</gene>
<dbReference type="CDD" id="cd06171">
    <property type="entry name" value="Sigma70_r4"/>
    <property type="match status" value="1"/>
</dbReference>
<accession>A0A919NQQ3</accession>
<dbReference type="GO" id="GO:0000428">
    <property type="term" value="C:DNA-directed RNA polymerase complex"/>
    <property type="evidence" value="ECO:0007669"/>
    <property type="project" value="UniProtKB-KW"/>
</dbReference>
<dbReference type="Proteomes" id="UP000623608">
    <property type="component" value="Unassembled WGS sequence"/>
</dbReference>
<evidence type="ECO:0000259" key="7">
    <source>
        <dbReference type="Pfam" id="PF08281"/>
    </source>
</evidence>
<evidence type="ECO:0000313" key="9">
    <source>
        <dbReference type="Proteomes" id="UP000623608"/>
    </source>
</evidence>
<feature type="domain" description="RNA polymerase sigma-70 region 2" evidence="6">
    <location>
        <begin position="11"/>
        <end position="75"/>
    </location>
</feature>
<sequence>MAEVDGFREFVRERSPALSRHAYLLTGDHQLAEDLLQSALAATFRHWRRIRDDNPDGYVRRAMYHQHISWWRRKRVPEQLSAAPHETAHADPAEATALRLSLAQALSRLSAKQRAVVVLRYYSDLTEAQAADVLGVRVGTVKRHAHDALRRLREIAPDLIAGERSPR</sequence>
<dbReference type="InterPro" id="IPR039425">
    <property type="entry name" value="RNA_pol_sigma-70-like"/>
</dbReference>
<comment type="caution">
    <text evidence="8">The sequence shown here is derived from an EMBL/GenBank/DDBJ whole genome shotgun (WGS) entry which is preliminary data.</text>
</comment>
<dbReference type="PANTHER" id="PTHR43133">
    <property type="entry name" value="RNA POLYMERASE ECF-TYPE SIGMA FACTO"/>
    <property type="match status" value="1"/>
</dbReference>
<evidence type="ECO:0000313" key="8">
    <source>
        <dbReference type="EMBL" id="GIF22913.1"/>
    </source>
</evidence>
<dbReference type="Gene3D" id="1.10.1740.10">
    <property type="match status" value="1"/>
</dbReference>
<keyword evidence="3" id="KW-0731">Sigma factor</keyword>
<dbReference type="Gene3D" id="1.10.10.10">
    <property type="entry name" value="Winged helix-like DNA-binding domain superfamily/Winged helix DNA-binding domain"/>
    <property type="match status" value="1"/>
</dbReference>
<dbReference type="SUPFAM" id="SSF88946">
    <property type="entry name" value="Sigma2 domain of RNA polymerase sigma factors"/>
    <property type="match status" value="1"/>
</dbReference>
<dbReference type="RefSeq" id="WP_203810838.1">
    <property type="nucleotide sequence ID" value="NZ_BOMY01000037.1"/>
</dbReference>
<dbReference type="InterPro" id="IPR013325">
    <property type="entry name" value="RNA_pol_sigma_r2"/>
</dbReference>
<organism evidence="8 9">
    <name type="scientific">Paractinoplanes tereljensis</name>
    <dbReference type="NCBI Taxonomy" id="571912"/>
    <lineage>
        <taxon>Bacteria</taxon>
        <taxon>Bacillati</taxon>
        <taxon>Actinomycetota</taxon>
        <taxon>Actinomycetes</taxon>
        <taxon>Micromonosporales</taxon>
        <taxon>Micromonosporaceae</taxon>
        <taxon>Paractinoplanes</taxon>
    </lineage>
</organism>
<dbReference type="GO" id="GO:0016987">
    <property type="term" value="F:sigma factor activity"/>
    <property type="evidence" value="ECO:0007669"/>
    <property type="project" value="UniProtKB-KW"/>
</dbReference>
<keyword evidence="2" id="KW-0805">Transcription regulation</keyword>
<dbReference type="EMBL" id="BOMY01000037">
    <property type="protein sequence ID" value="GIF22913.1"/>
    <property type="molecule type" value="Genomic_DNA"/>
</dbReference>
<dbReference type="InterPro" id="IPR036388">
    <property type="entry name" value="WH-like_DNA-bd_sf"/>
</dbReference>